<evidence type="ECO:0000313" key="2">
    <source>
        <dbReference type="Proteomes" id="UP000299102"/>
    </source>
</evidence>
<name>A0A4C1VWH0_EUMVA</name>
<evidence type="ECO:0000313" key="1">
    <source>
        <dbReference type="EMBL" id="GBP42175.1"/>
    </source>
</evidence>
<sequence length="227" mass="25777">MLNVGQLNLARSMLATTELPTTAKELYLDEILVQEQYFGVLNLLQSGARASAGVYLANRRRFPGQPANLPEMSASNHRLLIYSIDDTRTSATCMEPVKEPCRFRDRGLDWGRFQSLLHFRMGIMNFNKNMPMCTQRQNIITAPVYECLGFQKSRQVTNFETFGSDASPFTRLKLNGIIRALPDRAPGTDGLSAMIIQHVWYTALAEITEMYARCRRRVELNLGPEVH</sequence>
<organism evidence="1 2">
    <name type="scientific">Eumeta variegata</name>
    <name type="common">Bagworm moth</name>
    <name type="synonym">Eumeta japonica</name>
    <dbReference type="NCBI Taxonomy" id="151549"/>
    <lineage>
        <taxon>Eukaryota</taxon>
        <taxon>Metazoa</taxon>
        <taxon>Ecdysozoa</taxon>
        <taxon>Arthropoda</taxon>
        <taxon>Hexapoda</taxon>
        <taxon>Insecta</taxon>
        <taxon>Pterygota</taxon>
        <taxon>Neoptera</taxon>
        <taxon>Endopterygota</taxon>
        <taxon>Lepidoptera</taxon>
        <taxon>Glossata</taxon>
        <taxon>Ditrysia</taxon>
        <taxon>Tineoidea</taxon>
        <taxon>Psychidae</taxon>
        <taxon>Oiketicinae</taxon>
        <taxon>Eumeta</taxon>
    </lineage>
</organism>
<protein>
    <submittedName>
        <fullName evidence="1">Uncharacterized protein</fullName>
    </submittedName>
</protein>
<dbReference type="OrthoDB" id="7382669at2759"/>
<dbReference type="Proteomes" id="UP000299102">
    <property type="component" value="Unassembled WGS sequence"/>
</dbReference>
<dbReference type="AlphaFoldDB" id="A0A4C1VWH0"/>
<gene>
    <name evidence="1" type="ORF">EVAR_25800_1</name>
</gene>
<keyword evidence="2" id="KW-1185">Reference proteome</keyword>
<reference evidence="1 2" key="1">
    <citation type="journal article" date="2019" name="Commun. Biol.">
        <title>The bagworm genome reveals a unique fibroin gene that provides high tensile strength.</title>
        <authorList>
            <person name="Kono N."/>
            <person name="Nakamura H."/>
            <person name="Ohtoshi R."/>
            <person name="Tomita M."/>
            <person name="Numata K."/>
            <person name="Arakawa K."/>
        </authorList>
    </citation>
    <scope>NUCLEOTIDE SEQUENCE [LARGE SCALE GENOMIC DNA]</scope>
</reference>
<proteinExistence type="predicted"/>
<comment type="caution">
    <text evidence="1">The sequence shown here is derived from an EMBL/GenBank/DDBJ whole genome shotgun (WGS) entry which is preliminary data.</text>
</comment>
<dbReference type="EMBL" id="BGZK01000413">
    <property type="protein sequence ID" value="GBP42175.1"/>
    <property type="molecule type" value="Genomic_DNA"/>
</dbReference>
<accession>A0A4C1VWH0</accession>